<dbReference type="Proteomes" id="UP001198565">
    <property type="component" value="Unassembled WGS sequence"/>
</dbReference>
<dbReference type="EMBL" id="JAINVZ010000018">
    <property type="protein sequence ID" value="MBY8887773.1"/>
    <property type="molecule type" value="Genomic_DNA"/>
</dbReference>
<sequence length="87" mass="9403">MTRHSGEETASRRSQPDLRGTAEYRSAEVALKWRKSTHSGTQGGACVEVAACPSVVHVRDSKDPDGPALTFGAEQWSAFVRFAVQQG</sequence>
<feature type="domain" description="DUF397" evidence="2">
    <location>
        <begin position="31"/>
        <end position="82"/>
    </location>
</feature>
<keyword evidence="4" id="KW-1185">Reference proteome</keyword>
<reference evidence="3 4" key="1">
    <citation type="submission" date="2021-08" db="EMBL/GenBank/DDBJ databases">
        <title>Streptomyces sp. PTM05 isolated from lichen.</title>
        <authorList>
            <person name="Somphong A."/>
            <person name="Phongsopitanun W."/>
            <person name="Tanasupawat S."/>
        </authorList>
    </citation>
    <scope>NUCLEOTIDE SEQUENCE [LARGE SCALE GENOMIC DNA]</scope>
    <source>
        <strain evidence="3 4">Ptm05</strain>
    </source>
</reference>
<proteinExistence type="predicted"/>
<evidence type="ECO:0000313" key="3">
    <source>
        <dbReference type="EMBL" id="MBY8887773.1"/>
    </source>
</evidence>
<comment type="caution">
    <text evidence="3">The sequence shown here is derived from an EMBL/GenBank/DDBJ whole genome shotgun (WGS) entry which is preliminary data.</text>
</comment>
<dbReference type="Pfam" id="PF04149">
    <property type="entry name" value="DUF397"/>
    <property type="match status" value="1"/>
</dbReference>
<protein>
    <submittedName>
        <fullName evidence="3">DUF397 domain-containing protein</fullName>
    </submittedName>
</protein>
<evidence type="ECO:0000256" key="1">
    <source>
        <dbReference type="SAM" id="MobiDB-lite"/>
    </source>
</evidence>
<accession>A0ABS7QX38</accession>
<dbReference type="InterPro" id="IPR007278">
    <property type="entry name" value="DUF397"/>
</dbReference>
<evidence type="ECO:0000313" key="4">
    <source>
        <dbReference type="Proteomes" id="UP001198565"/>
    </source>
</evidence>
<evidence type="ECO:0000259" key="2">
    <source>
        <dbReference type="Pfam" id="PF04149"/>
    </source>
</evidence>
<gene>
    <name evidence="3" type="ORF">K7472_23450</name>
</gene>
<name>A0ABS7QX38_9ACTN</name>
<feature type="region of interest" description="Disordered" evidence="1">
    <location>
        <begin position="1"/>
        <end position="22"/>
    </location>
</feature>
<organism evidence="3 4">
    <name type="scientific">Streptantibioticus parmotrematis</name>
    <dbReference type="NCBI Taxonomy" id="2873249"/>
    <lineage>
        <taxon>Bacteria</taxon>
        <taxon>Bacillati</taxon>
        <taxon>Actinomycetota</taxon>
        <taxon>Actinomycetes</taxon>
        <taxon>Kitasatosporales</taxon>
        <taxon>Streptomycetaceae</taxon>
        <taxon>Streptantibioticus</taxon>
    </lineage>
</organism>
<dbReference type="RefSeq" id="WP_222980504.1">
    <property type="nucleotide sequence ID" value="NZ_JAINVZ010000018.1"/>
</dbReference>